<evidence type="ECO:0000313" key="2">
    <source>
        <dbReference type="Proteomes" id="UP000660729"/>
    </source>
</evidence>
<name>A0A8H6RFG8_9PEZI</name>
<gene>
    <name evidence="1" type="ORF">HII31_08859</name>
</gene>
<proteinExistence type="predicted"/>
<accession>A0A8H6RFG8</accession>
<reference evidence="1" key="1">
    <citation type="submission" date="2020-04" db="EMBL/GenBank/DDBJ databases">
        <title>Draft genome resource of the tomato pathogen Pseudocercospora fuligena.</title>
        <authorList>
            <person name="Zaccaron A."/>
        </authorList>
    </citation>
    <scope>NUCLEOTIDE SEQUENCE</scope>
    <source>
        <strain evidence="1">PF001</strain>
    </source>
</reference>
<dbReference type="AlphaFoldDB" id="A0A8H6RFG8"/>
<sequence>MSYSTFHSPGWHYTHQTPVIDNKYIDRVTGEIKTATGHEEFLGPPAVDIIIRSQHEETVQCAFRAERSVPMAAMLYHIMMMMIKERKLELDSIIATKYTIRVILSHELSVEEFKEIAKEMALGDA</sequence>
<comment type="caution">
    <text evidence="1">The sequence shown here is derived from an EMBL/GenBank/DDBJ whole genome shotgun (WGS) entry which is preliminary data.</text>
</comment>
<dbReference type="OrthoDB" id="3518210at2759"/>
<organism evidence="1 2">
    <name type="scientific">Pseudocercospora fuligena</name>
    <dbReference type="NCBI Taxonomy" id="685502"/>
    <lineage>
        <taxon>Eukaryota</taxon>
        <taxon>Fungi</taxon>
        <taxon>Dikarya</taxon>
        <taxon>Ascomycota</taxon>
        <taxon>Pezizomycotina</taxon>
        <taxon>Dothideomycetes</taxon>
        <taxon>Dothideomycetidae</taxon>
        <taxon>Mycosphaerellales</taxon>
        <taxon>Mycosphaerellaceae</taxon>
        <taxon>Pseudocercospora</taxon>
    </lineage>
</organism>
<keyword evidence="2" id="KW-1185">Reference proteome</keyword>
<evidence type="ECO:0000313" key="1">
    <source>
        <dbReference type="EMBL" id="KAF7189752.1"/>
    </source>
</evidence>
<protein>
    <submittedName>
        <fullName evidence="1">Uncharacterized protein</fullName>
    </submittedName>
</protein>
<dbReference type="Proteomes" id="UP000660729">
    <property type="component" value="Unassembled WGS sequence"/>
</dbReference>
<dbReference type="EMBL" id="JABCIY010000178">
    <property type="protein sequence ID" value="KAF7189752.1"/>
    <property type="molecule type" value="Genomic_DNA"/>
</dbReference>